<dbReference type="PROSITE" id="PS50173">
    <property type="entry name" value="UMUC"/>
    <property type="match status" value="1"/>
</dbReference>
<dbReference type="Gene3D" id="1.10.150.20">
    <property type="entry name" value="5' to 3' exonuclease, C-terminal subdomain"/>
    <property type="match status" value="1"/>
</dbReference>
<dbReference type="SUPFAM" id="SSF56672">
    <property type="entry name" value="DNA/RNA polymerases"/>
    <property type="match status" value="1"/>
</dbReference>
<dbReference type="PANTHER" id="PTHR11076:SF35">
    <property type="entry name" value="DNA REPAIR PROTEIN HOMOLOG YOBH"/>
    <property type="match status" value="1"/>
</dbReference>
<sequence length="429" mass="49660">MGMRDMAIDYDLLPKRSILCIDVKSFFASVEAVRRKIHPLDAYIIVVSDKKRPGSVVLASSPRVKGEFGIKTGSRMFEIPNDERLMIVEPSMKLYLKVNSMIIEIFKRFVPVEDLHIYSIDEVFLDVTASWRLFGDKFEIARKIQRTIFKELKLVVTVGIGDNPLLAKLALDNEAKNASGGIAYWSYQNIEETIWKIPRLGDMWGVSHGYIKKLNNMGIHSVYDLVHADKHKLKDRFGIMGLQLYYHAWGVDYSILSEKIKTREKSFSKSQILQRYYYMEEEIVLVIREMVDEVAMRLRANNVAAGKVALGLAYSRDIEEKGFKHQRLLHRGTNSTKELTVYFIQIFKCYWRGQWVRQIYVVCGKLQPAIYEQLDLFTSNEQLERNQMLDEIMDTIRLRYGKDAIFWACSLMKGGTFLKRANHVGGHKG</sequence>
<reference evidence="4" key="1">
    <citation type="submission" date="2016-05" db="EMBL/GenBank/DDBJ databases">
        <authorList>
            <person name="Liu B."/>
            <person name="Wang J."/>
            <person name="Zhu Y."/>
            <person name="Liu G."/>
            <person name="Chen Q."/>
            <person name="Chen Z."/>
            <person name="Lan J."/>
            <person name="Che J."/>
            <person name="Ge C."/>
            <person name="Shi H."/>
            <person name="Pan Z."/>
            <person name="Liu X."/>
        </authorList>
    </citation>
    <scope>NUCLEOTIDE SEQUENCE [LARGE SCALE GENOMIC DNA]</scope>
    <source>
        <strain evidence="4">FJAT-27215</strain>
    </source>
</reference>
<dbReference type="InterPro" id="IPR036775">
    <property type="entry name" value="DNA_pol_Y-fam_lit_finger_sf"/>
</dbReference>
<proteinExistence type="inferred from homology"/>
<dbReference type="GO" id="GO:0003684">
    <property type="term" value="F:damaged DNA binding"/>
    <property type="evidence" value="ECO:0007669"/>
    <property type="project" value="InterPro"/>
</dbReference>
<dbReference type="EMBL" id="MAYT01000028">
    <property type="protein sequence ID" value="OCA83949.1"/>
    <property type="molecule type" value="Genomic_DNA"/>
</dbReference>
<dbReference type="InterPro" id="IPR001126">
    <property type="entry name" value="UmuC"/>
</dbReference>
<dbReference type="GO" id="GO:0005829">
    <property type="term" value="C:cytosol"/>
    <property type="evidence" value="ECO:0007669"/>
    <property type="project" value="TreeGrafter"/>
</dbReference>
<protein>
    <submittedName>
        <fullName evidence="3">DNA polymerase</fullName>
    </submittedName>
</protein>
<dbReference type="Gene3D" id="3.30.70.270">
    <property type="match status" value="1"/>
</dbReference>
<evidence type="ECO:0000256" key="1">
    <source>
        <dbReference type="ARBA" id="ARBA00010945"/>
    </source>
</evidence>
<comment type="similarity">
    <text evidence="1">Belongs to the DNA polymerase type-Y family.</text>
</comment>
<dbReference type="InterPro" id="IPR050116">
    <property type="entry name" value="DNA_polymerase-Y"/>
</dbReference>
<accession>A0A1B9AJC2</accession>
<evidence type="ECO:0000313" key="3">
    <source>
        <dbReference type="EMBL" id="OCA83949.1"/>
    </source>
</evidence>
<dbReference type="GO" id="GO:0006281">
    <property type="term" value="P:DNA repair"/>
    <property type="evidence" value="ECO:0007669"/>
    <property type="project" value="InterPro"/>
</dbReference>
<dbReference type="PANTHER" id="PTHR11076">
    <property type="entry name" value="DNA REPAIR POLYMERASE UMUC / TRANSFERASE FAMILY MEMBER"/>
    <property type="match status" value="1"/>
</dbReference>
<keyword evidence="4" id="KW-1185">Reference proteome</keyword>
<dbReference type="Proteomes" id="UP000092578">
    <property type="component" value="Unassembled WGS sequence"/>
</dbReference>
<dbReference type="GO" id="GO:0003887">
    <property type="term" value="F:DNA-directed DNA polymerase activity"/>
    <property type="evidence" value="ECO:0007669"/>
    <property type="project" value="TreeGrafter"/>
</dbReference>
<organism evidence="3 4">
    <name type="scientific">Pseudobacillus wudalianchiensis</name>
    <dbReference type="NCBI Taxonomy" id="1743143"/>
    <lineage>
        <taxon>Bacteria</taxon>
        <taxon>Bacillati</taxon>
        <taxon>Bacillota</taxon>
        <taxon>Bacilli</taxon>
        <taxon>Bacillales</taxon>
        <taxon>Bacillaceae</taxon>
        <taxon>Pseudobacillus</taxon>
    </lineage>
</organism>
<name>A0A1B9AJC2_9BACI</name>
<dbReference type="Pfam" id="PF11799">
    <property type="entry name" value="IMS_C"/>
    <property type="match status" value="1"/>
</dbReference>
<feature type="domain" description="UmuC" evidence="2">
    <location>
        <begin position="18"/>
        <end position="207"/>
    </location>
</feature>
<dbReference type="Gene3D" id="3.40.1170.60">
    <property type="match status" value="1"/>
</dbReference>
<dbReference type="GO" id="GO:0009432">
    <property type="term" value="P:SOS response"/>
    <property type="evidence" value="ECO:0007669"/>
    <property type="project" value="TreeGrafter"/>
</dbReference>
<dbReference type="InterPro" id="IPR017961">
    <property type="entry name" value="DNA_pol_Y-fam_little_finger"/>
</dbReference>
<evidence type="ECO:0000259" key="2">
    <source>
        <dbReference type="PROSITE" id="PS50173"/>
    </source>
</evidence>
<gene>
    <name evidence="3" type="ORF">A8F95_11890</name>
</gene>
<dbReference type="AlphaFoldDB" id="A0A1B9AJC2"/>
<dbReference type="GO" id="GO:0042276">
    <property type="term" value="P:error-prone translesion synthesis"/>
    <property type="evidence" value="ECO:0007669"/>
    <property type="project" value="TreeGrafter"/>
</dbReference>
<evidence type="ECO:0000313" key="4">
    <source>
        <dbReference type="Proteomes" id="UP000092578"/>
    </source>
</evidence>
<dbReference type="InterPro" id="IPR043128">
    <property type="entry name" value="Rev_trsase/Diguanyl_cyclase"/>
</dbReference>
<dbReference type="Gene3D" id="3.30.1490.100">
    <property type="entry name" value="DNA polymerase, Y-family, little finger domain"/>
    <property type="match status" value="1"/>
</dbReference>
<dbReference type="InterPro" id="IPR043502">
    <property type="entry name" value="DNA/RNA_pol_sf"/>
</dbReference>
<dbReference type="SUPFAM" id="SSF100879">
    <property type="entry name" value="Lesion bypass DNA polymerase (Y-family), little finger domain"/>
    <property type="match status" value="1"/>
</dbReference>
<dbReference type="Pfam" id="PF00817">
    <property type="entry name" value="IMS"/>
    <property type="match status" value="1"/>
</dbReference>
<comment type="caution">
    <text evidence="3">The sequence shown here is derived from an EMBL/GenBank/DDBJ whole genome shotgun (WGS) entry which is preliminary data.</text>
</comment>